<evidence type="ECO:0000259" key="6">
    <source>
        <dbReference type="SMART" id="SM00732"/>
    </source>
</evidence>
<keyword evidence="1 5" id="KW-0963">Cytoplasm</keyword>
<dbReference type="SMART" id="SM00732">
    <property type="entry name" value="YqgFc"/>
    <property type="match status" value="1"/>
</dbReference>
<dbReference type="InterPro" id="IPR012337">
    <property type="entry name" value="RNaseH-like_sf"/>
</dbReference>
<keyword evidence="3 5" id="KW-0540">Nuclease</keyword>
<comment type="subcellular location">
    <subcellularLocation>
        <location evidence="5">Cytoplasm</location>
    </subcellularLocation>
</comment>
<dbReference type="NCBIfam" id="TIGR00250">
    <property type="entry name" value="RNAse_H_YqgF"/>
    <property type="match status" value="1"/>
</dbReference>
<dbReference type="PANTHER" id="PTHR33317:SF4">
    <property type="entry name" value="POLYNUCLEOTIDYL TRANSFERASE, RIBONUCLEASE H-LIKE SUPERFAMILY PROTEIN"/>
    <property type="match status" value="1"/>
</dbReference>
<dbReference type="EC" id="3.1.-.-" evidence="5"/>
<evidence type="ECO:0000313" key="7">
    <source>
        <dbReference type="EMBL" id="QNO16084.1"/>
    </source>
</evidence>
<sequence length="135" mass="15265">MRSMGLDFGEKTIGVAVSDLLGLTAQGVKVIRRKEEDELKELESIIKEYEVSTIVLGLPKNMNNSLGPRAEKTQDFAEVLKEKFPDLKLVFQDERLTTAQVQRQLISADVSRKKRKKVVDKMAAMLILQTFLDRG</sequence>
<dbReference type="AlphaFoldDB" id="A0A7G9WBM2"/>
<evidence type="ECO:0000256" key="1">
    <source>
        <dbReference type="ARBA" id="ARBA00022490"/>
    </source>
</evidence>
<reference evidence="7 8" key="1">
    <citation type="submission" date="2020-07" db="EMBL/GenBank/DDBJ databases">
        <title>Alkalicella. sp. LB2 genome.</title>
        <authorList>
            <person name="Postec A."/>
            <person name="Quemeneur M."/>
        </authorList>
    </citation>
    <scope>NUCLEOTIDE SEQUENCE [LARGE SCALE GENOMIC DNA]</scope>
    <source>
        <strain evidence="7 8">LB2</strain>
    </source>
</reference>
<dbReference type="Pfam" id="PF03652">
    <property type="entry name" value="RuvX"/>
    <property type="match status" value="1"/>
</dbReference>
<keyword evidence="4 5" id="KW-0378">Hydrolase</keyword>
<dbReference type="InterPro" id="IPR005227">
    <property type="entry name" value="YqgF"/>
</dbReference>
<dbReference type="KEGG" id="acae:HYG86_15565"/>
<dbReference type="GO" id="GO:0004518">
    <property type="term" value="F:nuclease activity"/>
    <property type="evidence" value="ECO:0007669"/>
    <property type="project" value="UniProtKB-KW"/>
</dbReference>
<dbReference type="PANTHER" id="PTHR33317">
    <property type="entry name" value="POLYNUCLEOTIDYL TRANSFERASE, RIBONUCLEASE H-LIKE SUPERFAMILY PROTEIN"/>
    <property type="match status" value="1"/>
</dbReference>
<dbReference type="InterPro" id="IPR037027">
    <property type="entry name" value="YqgF/RNaseH-like_dom_sf"/>
</dbReference>
<gene>
    <name evidence="7" type="primary">ruvX</name>
    <name evidence="7" type="ORF">HYG86_15565</name>
</gene>
<dbReference type="EMBL" id="CP058559">
    <property type="protein sequence ID" value="QNO16084.1"/>
    <property type="molecule type" value="Genomic_DNA"/>
</dbReference>
<dbReference type="Proteomes" id="UP000516160">
    <property type="component" value="Chromosome"/>
</dbReference>
<dbReference type="CDD" id="cd16964">
    <property type="entry name" value="YqgF"/>
    <property type="match status" value="1"/>
</dbReference>
<evidence type="ECO:0000256" key="2">
    <source>
        <dbReference type="ARBA" id="ARBA00022517"/>
    </source>
</evidence>
<keyword evidence="8" id="KW-1185">Reference proteome</keyword>
<dbReference type="InterPro" id="IPR006641">
    <property type="entry name" value="YqgF/RNaseH-like_dom"/>
</dbReference>
<dbReference type="SUPFAM" id="SSF53098">
    <property type="entry name" value="Ribonuclease H-like"/>
    <property type="match status" value="1"/>
</dbReference>
<feature type="domain" description="YqgF/RNase H-like" evidence="6">
    <location>
        <begin position="1"/>
        <end position="101"/>
    </location>
</feature>
<comment type="similarity">
    <text evidence="5">Belongs to the YqgF HJR family.</text>
</comment>
<proteinExistence type="inferred from homology"/>
<organism evidence="7 8">
    <name type="scientific">Alkalicella caledoniensis</name>
    <dbReference type="NCBI Taxonomy" id="2731377"/>
    <lineage>
        <taxon>Bacteria</taxon>
        <taxon>Bacillati</taxon>
        <taxon>Bacillota</taxon>
        <taxon>Clostridia</taxon>
        <taxon>Eubacteriales</taxon>
        <taxon>Proteinivoracaceae</taxon>
        <taxon>Alkalicella</taxon>
    </lineage>
</organism>
<dbReference type="GO" id="GO:0000967">
    <property type="term" value="P:rRNA 5'-end processing"/>
    <property type="evidence" value="ECO:0007669"/>
    <property type="project" value="UniProtKB-UniRule"/>
</dbReference>
<dbReference type="HAMAP" id="MF_00651">
    <property type="entry name" value="Nuclease_YqgF"/>
    <property type="match status" value="1"/>
</dbReference>
<evidence type="ECO:0000256" key="4">
    <source>
        <dbReference type="ARBA" id="ARBA00022801"/>
    </source>
</evidence>
<dbReference type="RefSeq" id="WP_213166480.1">
    <property type="nucleotide sequence ID" value="NZ_CP058559.1"/>
</dbReference>
<keyword evidence="2 5" id="KW-0690">Ribosome biogenesis</keyword>
<dbReference type="GO" id="GO:0016788">
    <property type="term" value="F:hydrolase activity, acting on ester bonds"/>
    <property type="evidence" value="ECO:0007669"/>
    <property type="project" value="UniProtKB-UniRule"/>
</dbReference>
<protein>
    <recommendedName>
        <fullName evidence="5">Putative pre-16S rRNA nuclease</fullName>
        <ecNumber evidence="5">3.1.-.-</ecNumber>
    </recommendedName>
</protein>
<name>A0A7G9WBM2_ALKCA</name>
<evidence type="ECO:0000256" key="3">
    <source>
        <dbReference type="ARBA" id="ARBA00022722"/>
    </source>
</evidence>
<accession>A0A7G9WBM2</accession>
<evidence type="ECO:0000256" key="5">
    <source>
        <dbReference type="HAMAP-Rule" id="MF_00651"/>
    </source>
</evidence>
<dbReference type="Gene3D" id="3.30.420.140">
    <property type="entry name" value="YqgF/RNase H-like domain"/>
    <property type="match status" value="1"/>
</dbReference>
<comment type="function">
    <text evidence="5">Could be a nuclease involved in processing of the 5'-end of pre-16S rRNA.</text>
</comment>
<dbReference type="GO" id="GO:0005829">
    <property type="term" value="C:cytosol"/>
    <property type="evidence" value="ECO:0007669"/>
    <property type="project" value="TreeGrafter"/>
</dbReference>
<evidence type="ECO:0000313" key="8">
    <source>
        <dbReference type="Proteomes" id="UP000516160"/>
    </source>
</evidence>